<dbReference type="GO" id="GO:0006433">
    <property type="term" value="P:prolyl-tRNA aminoacylation"/>
    <property type="evidence" value="ECO:0007669"/>
    <property type="project" value="TreeGrafter"/>
</dbReference>
<dbReference type="InterPro" id="IPR036621">
    <property type="entry name" value="Anticodon-bd_dom_sf"/>
</dbReference>
<feature type="domain" description="Aminoacyl-tRNA synthetase class II (G/ P/ S/T)" evidence="2">
    <location>
        <begin position="36"/>
        <end position="413"/>
    </location>
</feature>
<feature type="domain" description="Anticodon-binding" evidence="3">
    <location>
        <begin position="492"/>
        <end position="598"/>
    </location>
</feature>
<gene>
    <name evidence="4" type="ORF">FGG08_000927</name>
</gene>
<feature type="region of interest" description="Disordered" evidence="1">
    <location>
        <begin position="425"/>
        <end position="454"/>
    </location>
</feature>
<protein>
    <recommendedName>
        <fullName evidence="6">Prolyl-tRNA synthetase</fullName>
    </recommendedName>
</protein>
<dbReference type="InterPro" id="IPR002314">
    <property type="entry name" value="aa-tRNA-synt_IIb"/>
</dbReference>
<organism evidence="4 5">
    <name type="scientific">Glutinoglossum americanum</name>
    <dbReference type="NCBI Taxonomy" id="1670608"/>
    <lineage>
        <taxon>Eukaryota</taxon>
        <taxon>Fungi</taxon>
        <taxon>Dikarya</taxon>
        <taxon>Ascomycota</taxon>
        <taxon>Pezizomycotina</taxon>
        <taxon>Geoglossomycetes</taxon>
        <taxon>Geoglossales</taxon>
        <taxon>Geoglossaceae</taxon>
        <taxon>Glutinoglossum</taxon>
    </lineage>
</organism>
<dbReference type="OrthoDB" id="10267474at2759"/>
<dbReference type="PANTHER" id="PTHR42753:SF2">
    <property type="entry name" value="PROLINE--TRNA LIGASE"/>
    <property type="match status" value="1"/>
</dbReference>
<evidence type="ECO:0008006" key="6">
    <source>
        <dbReference type="Google" id="ProtNLM"/>
    </source>
</evidence>
<dbReference type="GO" id="GO:0005739">
    <property type="term" value="C:mitochondrion"/>
    <property type="evidence" value="ECO:0007669"/>
    <property type="project" value="TreeGrafter"/>
</dbReference>
<dbReference type="AlphaFoldDB" id="A0A9P8IEI0"/>
<dbReference type="PANTHER" id="PTHR42753">
    <property type="entry name" value="MITOCHONDRIAL RIBOSOME PROTEIN L39/PROLYL-TRNA LIGASE FAMILY MEMBER"/>
    <property type="match status" value="1"/>
</dbReference>
<keyword evidence="5" id="KW-1185">Reference proteome</keyword>
<name>A0A9P8IEI0_9PEZI</name>
<reference evidence="4" key="1">
    <citation type="submission" date="2021-03" db="EMBL/GenBank/DDBJ databases">
        <title>Comparative genomics and phylogenomic investigation of the class Geoglossomycetes provide insights into ecological specialization and systematics.</title>
        <authorList>
            <person name="Melie T."/>
            <person name="Pirro S."/>
            <person name="Miller A.N."/>
            <person name="Quandt A."/>
        </authorList>
    </citation>
    <scope>NUCLEOTIDE SEQUENCE</scope>
    <source>
        <strain evidence="4">GBOQ0MN5Z8</strain>
    </source>
</reference>
<dbReference type="Proteomes" id="UP000698800">
    <property type="component" value="Unassembled WGS sequence"/>
</dbReference>
<dbReference type="SUPFAM" id="SSF52954">
    <property type="entry name" value="Class II aaRS ABD-related"/>
    <property type="match status" value="1"/>
</dbReference>
<evidence type="ECO:0000256" key="1">
    <source>
        <dbReference type="SAM" id="MobiDB-lite"/>
    </source>
</evidence>
<sequence length="603" mass="67510">MSLIPQGASKLSLSSISSDELWQKSGRLETSGSELFRFQDRKESHYLLSPTHEEEITSLVDSITKSFSFPDVLQPQLLICRCEARKYRDERRPRQGLLRAREFVMKDLYTFDYTPSLALETYDTVRKGYADFFDEFKIPYLVAEADSGNIGGTLSHEFHFPNPRGEDHVISCGSCDYVANEELAESRIHTQIKHKPVSWKFQHSSTIINSDLEMSIEVRTQHTLESEPDPFHIEVATWTGITQDKLSLVNAFYPYSSLRYGRRPTKPNEVNIHAIKCIVPDVDAGIENPISLWRTNFKQLTKDDDVLAPVDKRYSKIVNIFDYRLPSVFAGSTFANHADFPLSAHLPSFFDKHIPTTSVTQHPTTAGPLDLLRIKNGDPCPRCPNGVLKVQKAVELGHTFFLGSRYSKPLGASVTVPAECLLESEKVNDPMDTKPTDKTRDAPSRQGSPGGEVELQMGCHGIGVSRMIGAVADSLSDEKGLNWPRVIAPFEVVVVPKKGLEKDAEDVYDALTTNSKLKESVLPSSELGRQAAHIDAILDDRQRDLVWKLRDADLIGFPVIVVLGRAWQSDKRCEVQCRRLGGLKTEVPVDELPAVVSSLLTQM</sequence>
<dbReference type="InterPro" id="IPR050062">
    <property type="entry name" value="Pro-tRNA_synthetase"/>
</dbReference>
<dbReference type="EMBL" id="JAGHQL010000011">
    <property type="protein sequence ID" value="KAH0545001.1"/>
    <property type="molecule type" value="Genomic_DNA"/>
</dbReference>
<feature type="compositionally biased region" description="Basic and acidic residues" evidence="1">
    <location>
        <begin position="425"/>
        <end position="443"/>
    </location>
</feature>
<proteinExistence type="predicted"/>
<dbReference type="Pfam" id="PF03129">
    <property type="entry name" value="HGTP_anticodon"/>
    <property type="match status" value="1"/>
</dbReference>
<evidence type="ECO:0000259" key="3">
    <source>
        <dbReference type="Pfam" id="PF03129"/>
    </source>
</evidence>
<evidence type="ECO:0000313" key="5">
    <source>
        <dbReference type="Proteomes" id="UP000698800"/>
    </source>
</evidence>
<evidence type="ECO:0000259" key="2">
    <source>
        <dbReference type="Pfam" id="PF00587"/>
    </source>
</evidence>
<dbReference type="InterPro" id="IPR004154">
    <property type="entry name" value="Anticodon-bd"/>
</dbReference>
<dbReference type="SUPFAM" id="SSF55681">
    <property type="entry name" value="Class II aaRS and biotin synthetases"/>
    <property type="match status" value="1"/>
</dbReference>
<dbReference type="GO" id="GO:0005524">
    <property type="term" value="F:ATP binding"/>
    <property type="evidence" value="ECO:0007669"/>
    <property type="project" value="InterPro"/>
</dbReference>
<evidence type="ECO:0000313" key="4">
    <source>
        <dbReference type="EMBL" id="KAH0545001.1"/>
    </source>
</evidence>
<dbReference type="GO" id="GO:0004827">
    <property type="term" value="F:proline-tRNA ligase activity"/>
    <property type="evidence" value="ECO:0007669"/>
    <property type="project" value="TreeGrafter"/>
</dbReference>
<dbReference type="Pfam" id="PF00587">
    <property type="entry name" value="tRNA-synt_2b"/>
    <property type="match status" value="1"/>
</dbReference>
<comment type="caution">
    <text evidence="4">The sequence shown here is derived from an EMBL/GenBank/DDBJ whole genome shotgun (WGS) entry which is preliminary data.</text>
</comment>
<accession>A0A9P8IEI0</accession>
<dbReference type="Gene3D" id="3.40.50.800">
    <property type="entry name" value="Anticodon-binding domain"/>
    <property type="match status" value="1"/>
</dbReference>
<dbReference type="Gene3D" id="3.30.930.10">
    <property type="entry name" value="Bira Bifunctional Protein, Domain 2"/>
    <property type="match status" value="2"/>
</dbReference>
<dbReference type="InterPro" id="IPR045864">
    <property type="entry name" value="aa-tRNA-synth_II/BPL/LPL"/>
</dbReference>